<organism evidence="12 13">
    <name type="scientific">Cotesia glomerata</name>
    <name type="common">Lepidopteran parasitic wasp</name>
    <name type="synonym">Apanteles glomeratus</name>
    <dbReference type="NCBI Taxonomy" id="32391"/>
    <lineage>
        <taxon>Eukaryota</taxon>
        <taxon>Metazoa</taxon>
        <taxon>Ecdysozoa</taxon>
        <taxon>Arthropoda</taxon>
        <taxon>Hexapoda</taxon>
        <taxon>Insecta</taxon>
        <taxon>Pterygota</taxon>
        <taxon>Neoptera</taxon>
        <taxon>Endopterygota</taxon>
        <taxon>Hymenoptera</taxon>
        <taxon>Apocrita</taxon>
        <taxon>Ichneumonoidea</taxon>
        <taxon>Braconidae</taxon>
        <taxon>Microgastrinae</taxon>
        <taxon>Cotesia</taxon>
    </lineage>
</organism>
<keyword evidence="10" id="KW-0472">Membrane</keyword>
<dbReference type="GO" id="GO:0016192">
    <property type="term" value="P:vesicle-mediated transport"/>
    <property type="evidence" value="ECO:0007669"/>
    <property type="project" value="UniProtKB-KW"/>
</dbReference>
<dbReference type="InterPro" id="IPR047312">
    <property type="entry name" value="Coatomer_alpha_WD-assoc_reg"/>
</dbReference>
<evidence type="ECO:0000256" key="2">
    <source>
        <dbReference type="ARBA" id="ARBA00004496"/>
    </source>
</evidence>
<dbReference type="GO" id="GO:0006886">
    <property type="term" value="P:intracellular protein transport"/>
    <property type="evidence" value="ECO:0007669"/>
    <property type="project" value="InterPro"/>
</dbReference>
<evidence type="ECO:0000256" key="10">
    <source>
        <dbReference type="ARBA" id="ARBA00023136"/>
    </source>
</evidence>
<evidence type="ECO:0000256" key="5">
    <source>
        <dbReference type="ARBA" id="ARBA00022574"/>
    </source>
</evidence>
<dbReference type="FunFam" id="1.25.40.470:FF:000002">
    <property type="entry name" value="Coatomer subunit alpha"/>
    <property type="match status" value="1"/>
</dbReference>
<protein>
    <recommendedName>
        <fullName evidence="11">Coatomer alpha subunit C-terminal domain-containing protein</fullName>
    </recommendedName>
</protein>
<dbReference type="Proteomes" id="UP000826195">
    <property type="component" value="Unassembled WGS sequence"/>
</dbReference>
<evidence type="ECO:0000256" key="1">
    <source>
        <dbReference type="ARBA" id="ARBA00004255"/>
    </source>
</evidence>
<sequence length="402" mass="46314">MSHVVLLLKHTVNICYRKLEPGTTREYFIYTTSNHIKYAINSGDHGIIRTLDLPIYVTRVKGKQVYCLHRECRSRILRIDPTEHKFKLALINRKYKEVLQMVKTANLVGQSIIVYLQQKGYPEVALHFVKDEKTRFRLALECGNIEVARSLNQKSCWKSLAQAASLQYNHQIVEMSYQRTKNFEKFSFLYLSIDNLDKLKKITKIAEIHRDVSAQYQGSLLLGDIYEHAKILKEAGQLTTGGKNTEAIEKLQDILLSVSLLVVDTRQDIIEAQQLIQICREYILGVKMESGRKNAPKATLAEQKRVCEMAAYFTHYNLQPVHQILTLRTAVNLFFKLKNYKTTASLARRLLELGSRAEVAQQVRKILQACDKNPVDEHQLLYDEQNPFSLCASTYTPRHLLA</sequence>
<evidence type="ECO:0000313" key="13">
    <source>
        <dbReference type="Proteomes" id="UP000826195"/>
    </source>
</evidence>
<dbReference type="GO" id="GO:0000139">
    <property type="term" value="C:Golgi membrane"/>
    <property type="evidence" value="ECO:0007669"/>
    <property type="project" value="UniProtKB-SubCell"/>
</dbReference>
<dbReference type="Pfam" id="PF06957">
    <property type="entry name" value="COPI_C"/>
    <property type="match status" value="1"/>
</dbReference>
<dbReference type="Gene3D" id="1.25.40.470">
    <property type="match status" value="1"/>
</dbReference>
<dbReference type="GO" id="GO:0030126">
    <property type="term" value="C:COPI vesicle coat"/>
    <property type="evidence" value="ECO:0007669"/>
    <property type="project" value="InterPro"/>
</dbReference>
<accession>A0AAV7IAV0</accession>
<keyword evidence="5" id="KW-0853">WD repeat</keyword>
<proteinExistence type="predicted"/>
<feature type="domain" description="Coatomer alpha subunit C-terminal" evidence="11">
    <location>
        <begin position="221"/>
        <end position="397"/>
    </location>
</feature>
<dbReference type="InterPro" id="IPR010714">
    <property type="entry name" value="Coatomer_asu_C"/>
</dbReference>
<keyword evidence="4" id="KW-0963">Cytoplasm</keyword>
<evidence type="ECO:0000256" key="6">
    <source>
        <dbReference type="ARBA" id="ARBA00022737"/>
    </source>
</evidence>
<keyword evidence="6" id="KW-0677">Repeat</keyword>
<dbReference type="CDD" id="cd22948">
    <property type="entry name" value="Coatomer_WDAD_alpha"/>
    <property type="match status" value="1"/>
</dbReference>
<comment type="subcellular location">
    <subcellularLocation>
        <location evidence="2">Cytoplasm</location>
    </subcellularLocation>
    <subcellularLocation>
        <location evidence="1">Golgi apparatus membrane</location>
        <topology evidence="1">Peripheral membrane protein</topology>
        <orientation evidence="1">Cytoplasmic side</orientation>
    </subcellularLocation>
</comment>
<comment type="caution">
    <text evidence="12">The sequence shown here is derived from an EMBL/GenBank/DDBJ whole genome shotgun (WGS) entry which is preliminary data.</text>
</comment>
<reference evidence="12 13" key="1">
    <citation type="journal article" date="2021" name="J. Hered.">
        <title>A chromosome-level genome assembly of the parasitoid wasp, Cotesia glomerata (Hymenoptera: Braconidae).</title>
        <authorList>
            <person name="Pinto B.J."/>
            <person name="Weis J.J."/>
            <person name="Gamble T."/>
            <person name="Ode P.J."/>
            <person name="Paul R."/>
            <person name="Zaspel J.M."/>
        </authorList>
    </citation>
    <scope>NUCLEOTIDE SEQUENCE [LARGE SCALE GENOMIC DNA]</scope>
    <source>
        <strain evidence="12">CgM1</strain>
    </source>
</reference>
<evidence type="ECO:0000313" key="12">
    <source>
        <dbReference type="EMBL" id="KAH0556550.1"/>
    </source>
</evidence>
<keyword evidence="9" id="KW-0333">Golgi apparatus</keyword>
<evidence type="ECO:0000256" key="4">
    <source>
        <dbReference type="ARBA" id="ARBA00022490"/>
    </source>
</evidence>
<dbReference type="GO" id="GO:0005198">
    <property type="term" value="F:structural molecule activity"/>
    <property type="evidence" value="ECO:0007669"/>
    <property type="project" value="InterPro"/>
</dbReference>
<evidence type="ECO:0000256" key="7">
    <source>
        <dbReference type="ARBA" id="ARBA00022892"/>
    </source>
</evidence>
<keyword evidence="7" id="KW-0931">ER-Golgi transport</keyword>
<keyword evidence="3" id="KW-0813">Transport</keyword>
<evidence type="ECO:0000259" key="11">
    <source>
        <dbReference type="Pfam" id="PF06957"/>
    </source>
</evidence>
<evidence type="ECO:0000256" key="8">
    <source>
        <dbReference type="ARBA" id="ARBA00022927"/>
    </source>
</evidence>
<dbReference type="EMBL" id="JAHXZJ010000753">
    <property type="protein sequence ID" value="KAH0556550.1"/>
    <property type="molecule type" value="Genomic_DNA"/>
</dbReference>
<evidence type="ECO:0000256" key="3">
    <source>
        <dbReference type="ARBA" id="ARBA00022448"/>
    </source>
</evidence>
<name>A0AAV7IAV0_COTGL</name>
<gene>
    <name evidence="12" type="ORF">KQX54_000837</name>
</gene>
<keyword evidence="8" id="KW-0653">Protein transport</keyword>
<evidence type="ECO:0000256" key="9">
    <source>
        <dbReference type="ARBA" id="ARBA00023034"/>
    </source>
</evidence>
<keyword evidence="13" id="KW-1185">Reference proteome</keyword>
<dbReference type="AlphaFoldDB" id="A0AAV7IAV0"/>